<comment type="caution">
    <text evidence="1">The sequence shown here is derived from an EMBL/GenBank/DDBJ whole genome shotgun (WGS) entry which is preliminary data.</text>
</comment>
<sequence length="237" mass="26844">MGWWLQRCRDTAKVLLSKKVGSACGRTRGRRLAGLRKEDIYNNLRIPDQFQTTKDDINIIILTECELNEELKKREELVTYDQIDDFLGSFREGYVAWISDALTPSWISGHFSYRQMESIREILGKVGTWDLVRLRCGEQLRGDYRGCQYIALNRQETDMLAFSGAKTLSSNSLWALLGHTPQVTVKLYKRGSQGWLGKSLSATATIPSNAFVIFRIGGEEADTKIPADTIHSVTLSM</sequence>
<gene>
    <name evidence="1" type="ORF">GSTENG00035914001</name>
</gene>
<organism evidence="1">
    <name type="scientific">Tetraodon nigroviridis</name>
    <name type="common">Spotted green pufferfish</name>
    <name type="synonym">Chelonodon nigroviridis</name>
    <dbReference type="NCBI Taxonomy" id="99883"/>
    <lineage>
        <taxon>Eukaryota</taxon>
        <taxon>Metazoa</taxon>
        <taxon>Chordata</taxon>
        <taxon>Craniata</taxon>
        <taxon>Vertebrata</taxon>
        <taxon>Euteleostomi</taxon>
        <taxon>Actinopterygii</taxon>
        <taxon>Neopterygii</taxon>
        <taxon>Teleostei</taxon>
        <taxon>Neoteleostei</taxon>
        <taxon>Acanthomorphata</taxon>
        <taxon>Eupercaria</taxon>
        <taxon>Tetraodontiformes</taxon>
        <taxon>Tetradontoidea</taxon>
        <taxon>Tetraodontidae</taxon>
        <taxon>Tetraodon</taxon>
    </lineage>
</organism>
<accession>Q4RE56</accession>
<dbReference type="KEGG" id="tng:GSTEN00035914G001"/>
<dbReference type="OrthoDB" id="1874403at2759"/>
<proteinExistence type="predicted"/>
<name>Q4RE56_TETNG</name>
<reference evidence="1" key="1">
    <citation type="journal article" date="2004" name="Nature">
        <title>Genome duplication in the teleost fish Tetraodon nigroviridis reveals the early vertebrate proto-karyotype.</title>
        <authorList>
            <person name="Jaillon O."/>
            <person name="Aury J.-M."/>
            <person name="Brunet F."/>
            <person name="Petit J.-L."/>
            <person name="Stange-Thomann N."/>
            <person name="Mauceli E."/>
            <person name="Bouneau L."/>
            <person name="Fischer C."/>
            <person name="Ozouf-Costaz C."/>
            <person name="Bernot A."/>
            <person name="Nicaud S."/>
            <person name="Jaffe D."/>
            <person name="Fisher S."/>
            <person name="Lutfalla G."/>
            <person name="Dossat C."/>
            <person name="Segurens B."/>
            <person name="Dasilva C."/>
            <person name="Salanoubat M."/>
            <person name="Levy M."/>
            <person name="Boudet N."/>
            <person name="Castellano S."/>
            <person name="Anthouard V."/>
            <person name="Jubin C."/>
            <person name="Castelli V."/>
            <person name="Katinka M."/>
            <person name="Vacherie B."/>
            <person name="Biemont C."/>
            <person name="Skalli Z."/>
            <person name="Cattolico L."/>
            <person name="Poulain J."/>
            <person name="De Berardinis V."/>
            <person name="Cruaud C."/>
            <person name="Duprat S."/>
            <person name="Brottier P."/>
            <person name="Coutanceau J.-P."/>
            <person name="Gouzy J."/>
            <person name="Parra G."/>
            <person name="Lardier G."/>
            <person name="Chapple C."/>
            <person name="McKernan K.J."/>
            <person name="McEwan P."/>
            <person name="Bosak S."/>
            <person name="Kellis M."/>
            <person name="Volff J.-N."/>
            <person name="Guigo R."/>
            <person name="Zody M.C."/>
            <person name="Mesirov J."/>
            <person name="Lindblad-Toh K."/>
            <person name="Birren B."/>
            <person name="Nusbaum C."/>
            <person name="Kahn D."/>
            <person name="Robinson-Rechavi M."/>
            <person name="Laudet V."/>
            <person name="Schachter V."/>
            <person name="Quetier F."/>
            <person name="Saurin W."/>
            <person name="Scarpelli C."/>
            <person name="Wincker P."/>
            <person name="Lander E.S."/>
            <person name="Weissenbach J."/>
            <person name="Roest Crollius H."/>
        </authorList>
    </citation>
    <scope>NUCLEOTIDE SEQUENCE [LARGE SCALE GENOMIC DNA]</scope>
</reference>
<evidence type="ECO:0000313" key="1">
    <source>
        <dbReference type="EMBL" id="CAG13326.1"/>
    </source>
</evidence>
<protein>
    <submittedName>
        <fullName evidence="1">(spotted green pufferfish) hypothetical protein</fullName>
    </submittedName>
</protein>
<dbReference type="EMBL" id="CAAE01015135">
    <property type="protein sequence ID" value="CAG13326.1"/>
    <property type="molecule type" value="Genomic_DNA"/>
</dbReference>
<reference evidence="1" key="2">
    <citation type="submission" date="2004-02" db="EMBL/GenBank/DDBJ databases">
        <authorList>
            <consortium name="Genoscope"/>
            <consortium name="Whitehead Institute Centre for Genome Research"/>
        </authorList>
    </citation>
    <scope>NUCLEOTIDE SEQUENCE</scope>
</reference>
<dbReference type="AlphaFoldDB" id="Q4RE56"/>
<dbReference type="PANTHER" id="PTHR35287:SF1">
    <property type="entry name" value="SI:ZFOS-911D5.4"/>
    <property type="match status" value="1"/>
</dbReference>
<dbReference type="PANTHER" id="PTHR35287">
    <property type="entry name" value="SI:ZFOS-911D5.4"/>
    <property type="match status" value="1"/>
</dbReference>